<evidence type="ECO:0000259" key="1">
    <source>
        <dbReference type="Pfam" id="PF02470"/>
    </source>
</evidence>
<feature type="domain" description="Mammalian cell entry C-terminal" evidence="2">
    <location>
        <begin position="122"/>
        <end position="256"/>
    </location>
</feature>
<accession>A0ABU7M8I7</accession>
<dbReference type="InterPro" id="IPR052336">
    <property type="entry name" value="MlaD_Phospholipid_Transporter"/>
</dbReference>
<feature type="domain" description="Mce/MlaD" evidence="1">
    <location>
        <begin position="37"/>
        <end position="111"/>
    </location>
</feature>
<name>A0ABU7M8I7_9ACTN</name>
<sequence length="344" mass="36611">MSVRRPLIGLVIFLVVAVGLTSTVVVTLQRGVDGDSATYTAHFTDVTGLKPGDDVRMAGIRVGRVDMVELDGTVARVTFRVEADQAVDSNTKASITYQNVVGQRYLGLSRGDFGEPTPLPDNEIPIDHTEPSFDISAVLNGFEPLFSVLDPGQIENITDAIIRSLQGDTGSIATLIAQTSTLAESVAGPDQVLGDVITNLSDVVGTLAAQRGNVDSIVTRAREIFVKLSEKEKEFFPALDSTARVVDRAASMAAGALPEFQQMLDREPGFIGHFLADKEPFAYLGYNLPPLLKGLARVTQSGAYIDTYLCNFNVTLIPALSTVIPSVVAGATPGGEITNSPVCR</sequence>
<evidence type="ECO:0000313" key="4">
    <source>
        <dbReference type="Proteomes" id="UP001347146"/>
    </source>
</evidence>
<evidence type="ECO:0000259" key="2">
    <source>
        <dbReference type="Pfam" id="PF11887"/>
    </source>
</evidence>
<dbReference type="InterPro" id="IPR005693">
    <property type="entry name" value="Mce"/>
</dbReference>
<proteinExistence type="predicted"/>
<dbReference type="PANTHER" id="PTHR33371:SF17">
    <property type="entry name" value="MCE-FAMILY PROTEIN MCE1B"/>
    <property type="match status" value="1"/>
</dbReference>
<dbReference type="Pfam" id="PF11887">
    <property type="entry name" value="Mce4_CUP1"/>
    <property type="match status" value="1"/>
</dbReference>
<evidence type="ECO:0000313" key="3">
    <source>
        <dbReference type="EMBL" id="MEE3849435.1"/>
    </source>
</evidence>
<dbReference type="NCBIfam" id="TIGR00996">
    <property type="entry name" value="Mtu_fam_mce"/>
    <property type="match status" value="1"/>
</dbReference>
<organism evidence="3 4">
    <name type="scientific">Gordonia sesuvii</name>
    <dbReference type="NCBI Taxonomy" id="3116777"/>
    <lineage>
        <taxon>Bacteria</taxon>
        <taxon>Bacillati</taxon>
        <taxon>Actinomycetota</taxon>
        <taxon>Actinomycetes</taxon>
        <taxon>Mycobacteriales</taxon>
        <taxon>Gordoniaceae</taxon>
        <taxon>Gordonia</taxon>
    </lineage>
</organism>
<dbReference type="InterPro" id="IPR024516">
    <property type="entry name" value="Mce_C"/>
</dbReference>
<keyword evidence="4" id="KW-1185">Reference proteome</keyword>
<dbReference type="Proteomes" id="UP001347146">
    <property type="component" value="Unassembled WGS sequence"/>
</dbReference>
<comment type="caution">
    <text evidence="3">The sequence shown here is derived from an EMBL/GenBank/DDBJ whole genome shotgun (WGS) entry which is preliminary data.</text>
</comment>
<dbReference type="RefSeq" id="WP_330431066.1">
    <property type="nucleotide sequence ID" value="NZ_JAZDUF010000001.1"/>
</dbReference>
<dbReference type="PANTHER" id="PTHR33371">
    <property type="entry name" value="INTERMEMBRANE PHOSPHOLIPID TRANSPORT SYSTEM BINDING PROTEIN MLAD-RELATED"/>
    <property type="match status" value="1"/>
</dbReference>
<protein>
    <submittedName>
        <fullName evidence="3">MlaD family protein</fullName>
    </submittedName>
</protein>
<dbReference type="Pfam" id="PF02470">
    <property type="entry name" value="MlaD"/>
    <property type="match status" value="1"/>
</dbReference>
<dbReference type="EMBL" id="JAZDUF010000001">
    <property type="protein sequence ID" value="MEE3849435.1"/>
    <property type="molecule type" value="Genomic_DNA"/>
</dbReference>
<reference evidence="3 4" key="1">
    <citation type="submission" date="2024-01" db="EMBL/GenBank/DDBJ databases">
        <title>Draft genome sequence of Gordonia sp. LSe1-13.</title>
        <authorList>
            <person name="Suphannarot A."/>
            <person name="Mingma R."/>
        </authorList>
    </citation>
    <scope>NUCLEOTIDE SEQUENCE [LARGE SCALE GENOMIC DNA]</scope>
    <source>
        <strain evidence="3 4">LSe1-13</strain>
    </source>
</reference>
<dbReference type="InterPro" id="IPR003399">
    <property type="entry name" value="Mce/MlaD"/>
</dbReference>
<gene>
    <name evidence="3" type="ORF">VZC37_03785</name>
</gene>